<accession>A0A1M5PMC5</accession>
<dbReference type="AlphaFoldDB" id="A0A1M5PMC5"/>
<evidence type="ECO:0000313" key="4">
    <source>
        <dbReference type="Proteomes" id="UP000242520"/>
    </source>
</evidence>
<evidence type="ECO:0000259" key="1">
    <source>
        <dbReference type="Pfam" id="PF07905"/>
    </source>
</evidence>
<keyword evidence="4" id="KW-1185">Reference proteome</keyword>
<evidence type="ECO:0000313" key="3">
    <source>
        <dbReference type="EMBL" id="SHH02871.1"/>
    </source>
</evidence>
<dbReference type="Pfam" id="PF13556">
    <property type="entry name" value="HTH_30"/>
    <property type="match status" value="1"/>
</dbReference>
<gene>
    <name evidence="3" type="ORF">SAMN02744040_00581</name>
</gene>
<proteinExistence type="predicted"/>
<dbReference type="Gene3D" id="1.10.10.2840">
    <property type="entry name" value="PucR C-terminal helix-turn-helix domain"/>
    <property type="match status" value="1"/>
</dbReference>
<dbReference type="PANTHER" id="PTHR33744">
    <property type="entry name" value="CARBOHYDRATE DIACID REGULATOR"/>
    <property type="match status" value="1"/>
</dbReference>
<feature type="domain" description="Purine catabolism PurC-like" evidence="1">
    <location>
        <begin position="31"/>
        <end position="151"/>
    </location>
</feature>
<dbReference type="STRING" id="1123350.SAMN02744040_00581"/>
<dbReference type="OrthoDB" id="212459at2"/>
<evidence type="ECO:0000259" key="2">
    <source>
        <dbReference type="Pfam" id="PF13556"/>
    </source>
</evidence>
<dbReference type="Proteomes" id="UP000242520">
    <property type="component" value="Unassembled WGS sequence"/>
</dbReference>
<protein>
    <submittedName>
        <fullName evidence="3">PucR C-terminal helix-turn-helix domain-containing protein</fullName>
    </submittedName>
</protein>
<dbReference type="InterPro" id="IPR012914">
    <property type="entry name" value="PucR_dom"/>
</dbReference>
<dbReference type="Pfam" id="PF07905">
    <property type="entry name" value="PucR"/>
    <property type="match status" value="1"/>
</dbReference>
<dbReference type="EMBL" id="FQXH01000006">
    <property type="protein sequence ID" value="SHH02871.1"/>
    <property type="molecule type" value="Genomic_DNA"/>
</dbReference>
<feature type="domain" description="PucR C-terminal helix-turn-helix" evidence="2">
    <location>
        <begin position="339"/>
        <end position="396"/>
    </location>
</feature>
<name>A0A1M5PMC5_9FIRM</name>
<dbReference type="InterPro" id="IPR042070">
    <property type="entry name" value="PucR_C-HTH_sf"/>
</dbReference>
<dbReference type="InterPro" id="IPR025736">
    <property type="entry name" value="PucR_C-HTH_dom"/>
</dbReference>
<reference evidence="4" key="1">
    <citation type="submission" date="2016-11" db="EMBL/GenBank/DDBJ databases">
        <authorList>
            <person name="Varghese N."/>
            <person name="Submissions S."/>
        </authorList>
    </citation>
    <scope>NUCLEOTIDE SEQUENCE [LARGE SCALE GENOMIC DNA]</scope>
    <source>
        <strain evidence="4">DSM 15285</strain>
    </source>
</reference>
<sequence>MFAEHSEFDNFMLVLYLIFKRGGMMAITIYDVLKLEKFKDFKVIAGREGLTRKIKKIGILDYERDDLIEENFVEGEFVVSTLVVIKDDIEELYKLVERMILVGISGLAIKNVYFNTIPDEVIELADRENFPIMIFSNVYFEDLITSVINFIKQNEENEFLVSKIDSILYSNLDSVVIRKIAYEINNNFKEKNIVAFCKRKDIQNSIMTEIFTNVENDKSFKIISYKDGYIIINTFEKIDSDKIVGIILRRLENLGFNLEKYTIGISSLYERLGELNYSINESLYAYKYSMIYKKDISFFNQIGVNKILLPLLDNQWILKYHDEMIEPLLMYDRKNNTELLNTAIKYIENNGDIKATSQELFQHSNTIRYRIEKIYKILSKNCKRESFYEELALGIRIHNLLNMDL</sequence>
<dbReference type="InterPro" id="IPR051448">
    <property type="entry name" value="CdaR-like_regulators"/>
</dbReference>
<organism evidence="3 4">
    <name type="scientific">Tepidibacter thalassicus DSM 15285</name>
    <dbReference type="NCBI Taxonomy" id="1123350"/>
    <lineage>
        <taxon>Bacteria</taxon>
        <taxon>Bacillati</taxon>
        <taxon>Bacillota</taxon>
        <taxon>Clostridia</taxon>
        <taxon>Peptostreptococcales</taxon>
        <taxon>Peptostreptococcaceae</taxon>
        <taxon>Tepidibacter</taxon>
    </lineage>
</organism>